<keyword evidence="1" id="KW-0175">Coiled coil</keyword>
<feature type="coiled-coil region" evidence="1">
    <location>
        <begin position="114"/>
        <end position="141"/>
    </location>
</feature>
<comment type="caution">
    <text evidence="3">The sequence shown here is derived from an EMBL/GenBank/DDBJ whole genome shotgun (WGS) entry which is preliminary data.</text>
</comment>
<dbReference type="RefSeq" id="WP_207112430.1">
    <property type="nucleotide sequence ID" value="NZ_JAFLWD010000018.1"/>
</dbReference>
<evidence type="ECO:0000313" key="3">
    <source>
        <dbReference type="EMBL" id="MBO0440369.1"/>
    </source>
</evidence>
<evidence type="ECO:0000256" key="1">
    <source>
        <dbReference type="SAM" id="Coils"/>
    </source>
</evidence>
<evidence type="ECO:0008006" key="5">
    <source>
        <dbReference type="Google" id="ProtNLM"/>
    </source>
</evidence>
<keyword evidence="2" id="KW-0812">Transmembrane</keyword>
<gene>
    <name evidence="3" type="ORF">JZO69_08355</name>
</gene>
<organism evidence="3 4">
    <name type="scientific">Candidatus Enterococcus ikei</name>
    <dbReference type="NCBI Taxonomy" id="2815326"/>
    <lineage>
        <taxon>Bacteria</taxon>
        <taxon>Bacillati</taxon>
        <taxon>Bacillota</taxon>
        <taxon>Bacilli</taxon>
        <taxon>Lactobacillales</taxon>
        <taxon>Enterococcaceae</taxon>
        <taxon>Enterococcus</taxon>
    </lineage>
</organism>
<keyword evidence="2" id="KW-0472">Membrane</keyword>
<proteinExistence type="predicted"/>
<accession>A0ABS3GZH7</accession>
<dbReference type="Proteomes" id="UP000664632">
    <property type="component" value="Unassembled WGS sequence"/>
</dbReference>
<feature type="transmembrane region" description="Helical" evidence="2">
    <location>
        <begin position="14"/>
        <end position="34"/>
    </location>
</feature>
<evidence type="ECO:0000256" key="2">
    <source>
        <dbReference type="SAM" id="Phobius"/>
    </source>
</evidence>
<name>A0ABS3GZH7_9ENTE</name>
<sequence>MIKSWLVDRGKVKIVIYLIVISFSMGICFLGIRLNANQQHQRKLEYAEATVKHEAVKIKQLNEKVRQLYQSDQEEFLIDPIEESAVKEIEGNITAIKANAEDFGLKSKDFSADTSEVSQNKKELTSKIKEIQDKINIQKQVTLLLVQAPADWTNNGDTVVINEKATDEEVLKIRNKISGYAGSWHNAITALLNEMDTQVKQYKELNESIDLMIDGEKLTDKATSENFIVSFNQLELIKNDSLRKKLADKLGLIDQLLGNYSVNDIPAVLEEGVEVPSNDF</sequence>
<keyword evidence="2" id="KW-1133">Transmembrane helix</keyword>
<evidence type="ECO:0000313" key="4">
    <source>
        <dbReference type="Proteomes" id="UP000664632"/>
    </source>
</evidence>
<reference evidence="3 4" key="1">
    <citation type="submission" date="2021-03" db="EMBL/GenBank/DDBJ databases">
        <title>Enterococcal diversity collection.</title>
        <authorList>
            <person name="Gilmore M.S."/>
            <person name="Schwartzman J."/>
            <person name="Van Tyne D."/>
            <person name="Martin M."/>
            <person name="Earl A.M."/>
            <person name="Manson A.L."/>
            <person name="Straub T."/>
            <person name="Salamzade R."/>
            <person name="Saavedra J."/>
            <person name="Lebreton F."/>
            <person name="Prichula J."/>
            <person name="Schaufler K."/>
            <person name="Gaca A."/>
            <person name="Sgardioli B."/>
            <person name="Wagenaar J."/>
            <person name="Strong T."/>
        </authorList>
    </citation>
    <scope>NUCLEOTIDE SEQUENCE [LARGE SCALE GENOMIC DNA]</scope>
    <source>
        <strain evidence="3 4">DIV0869a</strain>
    </source>
</reference>
<dbReference type="EMBL" id="JAFLWD010000018">
    <property type="protein sequence ID" value="MBO0440369.1"/>
    <property type="molecule type" value="Genomic_DNA"/>
</dbReference>
<keyword evidence="4" id="KW-1185">Reference proteome</keyword>
<protein>
    <recommendedName>
        <fullName evidence="5">MapZ extracellular domain-containing protein</fullName>
    </recommendedName>
</protein>